<dbReference type="Pfam" id="PF26082">
    <property type="entry name" value="zf-C2H2_AcuF"/>
    <property type="match status" value="1"/>
</dbReference>
<dbReference type="PROSITE" id="PS00028">
    <property type="entry name" value="ZINC_FINGER_C2H2_1"/>
    <property type="match status" value="2"/>
</dbReference>
<keyword evidence="5" id="KW-1185">Reference proteome</keyword>
<name>A0AAD4ESZ2_9PEZI</name>
<feature type="region of interest" description="Disordered" evidence="2">
    <location>
        <begin position="222"/>
        <end position="254"/>
    </location>
</feature>
<keyword evidence="1" id="KW-0863">Zinc-finger</keyword>
<evidence type="ECO:0000259" key="3">
    <source>
        <dbReference type="PROSITE" id="PS50157"/>
    </source>
</evidence>
<dbReference type="InterPro" id="IPR058925">
    <property type="entry name" value="zf-C2H2_AcuF"/>
</dbReference>
<comment type="caution">
    <text evidence="4">The sequence shown here is derived from an EMBL/GenBank/DDBJ whole genome shotgun (WGS) entry which is preliminary data.</text>
</comment>
<dbReference type="PANTHER" id="PTHR35391">
    <property type="entry name" value="C2H2-TYPE DOMAIN-CONTAINING PROTEIN-RELATED"/>
    <property type="match status" value="1"/>
</dbReference>
<evidence type="ECO:0000256" key="2">
    <source>
        <dbReference type="SAM" id="MobiDB-lite"/>
    </source>
</evidence>
<keyword evidence="1" id="KW-0479">Metal-binding</keyword>
<feature type="region of interest" description="Disordered" evidence="2">
    <location>
        <begin position="337"/>
        <end position="360"/>
    </location>
</feature>
<evidence type="ECO:0000256" key="1">
    <source>
        <dbReference type="PROSITE-ProRule" id="PRU00042"/>
    </source>
</evidence>
<dbReference type="GO" id="GO:0008270">
    <property type="term" value="F:zinc ion binding"/>
    <property type="evidence" value="ECO:0007669"/>
    <property type="project" value="UniProtKB-KW"/>
</dbReference>
<protein>
    <recommendedName>
        <fullName evidence="3">C2H2-type domain-containing protein</fullName>
    </recommendedName>
</protein>
<feature type="region of interest" description="Disordered" evidence="2">
    <location>
        <begin position="62"/>
        <end position="82"/>
    </location>
</feature>
<dbReference type="InterPro" id="IPR013087">
    <property type="entry name" value="Znf_C2H2_type"/>
</dbReference>
<sequence>MFPAPQLQAIARQSKVERLRRWNECLLCCFTVEEAEQSPKRHREQFVNKAGVKSRRTSFAMKHARADRADDHASDESDQPLGVAGLTLTDDDTEAMARHVAAHLQVLMLLTIRLVGIYGDDGHETQDDANSASVDVGDSDDGFLTRSKSELLGGIGPAEEVDMLDADDGAPEAADVAQDDLVIPDAVVDFDGVPRRHDELLPEEDGFLQELINSGAYQAHLQTPHPENKQSQSRPSTPLAEDDSGEEYDWRPNPDRSAELLENLKPSFEGFKEHLLNAIPQLGASIDHYLVGRIAQQQVTRYTHLEGLQVKHLQAVAAGNCASGTLCDAFKGTRNEPEKRLDVPSANHGDSDSGEDDSSLEEAITAEQFPRDIPLPRTKSLPARFECHLCFSTVKIRKPSDWTKHVYEDIQPFTCTWEGCKNPRMFKRKVDWARHENEAHRRLEWWTCDVEDCGHIVYRRDNFLQHLVREHKLPEPKLKMRAAIRVTNIDPTWARVDQCHHESRAVPQDEPCRFCGKAFSSWKRLTVHLAKHMEYISLQALKLVLKEAARLDKDAIIDAAQKRPLIPPTNYGPFLQTVSETFPGPFPDSSPGPFSDSYPAAFPEPSPEPFPEPSSEPFPDYYPDPFI</sequence>
<feature type="domain" description="C2H2-type" evidence="3">
    <location>
        <begin position="510"/>
        <end position="532"/>
    </location>
</feature>
<keyword evidence="1" id="KW-0862">Zinc</keyword>
<dbReference type="PROSITE" id="PS50157">
    <property type="entry name" value="ZINC_FINGER_C2H2_2"/>
    <property type="match status" value="1"/>
</dbReference>
<dbReference type="EMBL" id="JAHCVI010000004">
    <property type="protein sequence ID" value="KAG7286749.1"/>
    <property type="molecule type" value="Genomic_DNA"/>
</dbReference>
<dbReference type="SMART" id="SM00355">
    <property type="entry name" value="ZnF_C2H2"/>
    <property type="match status" value="3"/>
</dbReference>
<feature type="region of interest" description="Disordered" evidence="2">
    <location>
        <begin position="582"/>
        <end position="627"/>
    </location>
</feature>
<feature type="compositionally biased region" description="Basic and acidic residues" evidence="2">
    <location>
        <begin position="64"/>
        <end position="75"/>
    </location>
</feature>
<evidence type="ECO:0000313" key="4">
    <source>
        <dbReference type="EMBL" id="KAG7286749.1"/>
    </source>
</evidence>
<dbReference type="PANTHER" id="PTHR35391:SF3">
    <property type="entry name" value="FINGER DOMAIN PROTEIN, PUTATIVE (AFU_ORTHOLOGUE AFUA_8G04300)-RELATED"/>
    <property type="match status" value="1"/>
</dbReference>
<gene>
    <name evidence="4" type="ORF">NEMBOFW57_009063</name>
</gene>
<evidence type="ECO:0000313" key="5">
    <source>
        <dbReference type="Proteomes" id="UP001197093"/>
    </source>
</evidence>
<reference evidence="4" key="1">
    <citation type="submission" date="2023-02" db="EMBL/GenBank/DDBJ databases">
        <authorList>
            <person name="Palmer J.M."/>
        </authorList>
    </citation>
    <scope>NUCLEOTIDE SEQUENCE</scope>
    <source>
        <strain evidence="4">FW57</strain>
    </source>
</reference>
<dbReference type="Proteomes" id="UP001197093">
    <property type="component" value="Unassembled WGS sequence"/>
</dbReference>
<feature type="compositionally biased region" description="Low complexity" evidence="2">
    <location>
        <begin position="591"/>
        <end position="601"/>
    </location>
</feature>
<dbReference type="AlphaFoldDB" id="A0AAD4ESZ2"/>
<feature type="region of interest" description="Disordered" evidence="2">
    <location>
        <begin position="124"/>
        <end position="148"/>
    </location>
</feature>
<proteinExistence type="predicted"/>
<organism evidence="4 5">
    <name type="scientific">Staphylotrichum longicolle</name>
    <dbReference type="NCBI Taxonomy" id="669026"/>
    <lineage>
        <taxon>Eukaryota</taxon>
        <taxon>Fungi</taxon>
        <taxon>Dikarya</taxon>
        <taxon>Ascomycota</taxon>
        <taxon>Pezizomycotina</taxon>
        <taxon>Sordariomycetes</taxon>
        <taxon>Sordariomycetidae</taxon>
        <taxon>Sordariales</taxon>
        <taxon>Chaetomiaceae</taxon>
        <taxon>Staphylotrichum</taxon>
    </lineage>
</organism>
<dbReference type="Pfam" id="PF00096">
    <property type="entry name" value="zf-C2H2"/>
    <property type="match status" value="1"/>
</dbReference>
<accession>A0AAD4ESZ2</accession>
<feature type="compositionally biased region" description="Pro residues" evidence="2">
    <location>
        <begin position="602"/>
        <end position="627"/>
    </location>
</feature>